<dbReference type="InterPro" id="IPR051446">
    <property type="entry name" value="HTH_trans_reg/aminotransferase"/>
</dbReference>
<dbReference type="GO" id="GO:0003700">
    <property type="term" value="F:DNA-binding transcription factor activity"/>
    <property type="evidence" value="ECO:0007669"/>
    <property type="project" value="InterPro"/>
</dbReference>
<evidence type="ECO:0000259" key="6">
    <source>
        <dbReference type="PROSITE" id="PS50949"/>
    </source>
</evidence>
<evidence type="ECO:0000256" key="3">
    <source>
        <dbReference type="ARBA" id="ARBA00023015"/>
    </source>
</evidence>
<accession>A0A9N8J1Q3</accession>
<dbReference type="GO" id="GO:0008483">
    <property type="term" value="F:transaminase activity"/>
    <property type="evidence" value="ECO:0007669"/>
    <property type="project" value="UniProtKB-KW"/>
</dbReference>
<dbReference type="RefSeq" id="WP_180857804.1">
    <property type="nucleotide sequence ID" value="NZ_CAIJDE010000043.1"/>
</dbReference>
<evidence type="ECO:0000256" key="1">
    <source>
        <dbReference type="ARBA" id="ARBA00005384"/>
    </source>
</evidence>
<dbReference type="PROSITE" id="PS50949">
    <property type="entry name" value="HTH_GNTR"/>
    <property type="match status" value="1"/>
</dbReference>
<dbReference type="GO" id="GO:0030170">
    <property type="term" value="F:pyridoxal phosphate binding"/>
    <property type="evidence" value="ECO:0007669"/>
    <property type="project" value="InterPro"/>
</dbReference>
<keyword evidence="7" id="KW-0808">Transferase</keyword>
<keyword evidence="5" id="KW-0804">Transcription</keyword>
<dbReference type="GO" id="GO:0003677">
    <property type="term" value="F:DNA binding"/>
    <property type="evidence" value="ECO:0007669"/>
    <property type="project" value="UniProtKB-KW"/>
</dbReference>
<comment type="similarity">
    <text evidence="1">In the C-terminal section; belongs to the class-I pyridoxal-phosphate-dependent aminotransferase family.</text>
</comment>
<evidence type="ECO:0000313" key="7">
    <source>
        <dbReference type="EMBL" id="CAC9974635.1"/>
    </source>
</evidence>
<dbReference type="Proteomes" id="UP000533639">
    <property type="component" value="Unassembled WGS sequence"/>
</dbReference>
<feature type="domain" description="HTH gntR-type" evidence="6">
    <location>
        <begin position="16"/>
        <end position="84"/>
    </location>
</feature>
<keyword evidence="3" id="KW-0805">Transcription regulation</keyword>
<dbReference type="InterPro" id="IPR000524">
    <property type="entry name" value="Tscrpt_reg_HTH_GntR"/>
</dbReference>
<keyword evidence="8" id="KW-1185">Reference proteome</keyword>
<dbReference type="CDD" id="cd07377">
    <property type="entry name" value="WHTH_GntR"/>
    <property type="match status" value="1"/>
</dbReference>
<dbReference type="SUPFAM" id="SSF53383">
    <property type="entry name" value="PLP-dependent transferases"/>
    <property type="match status" value="1"/>
</dbReference>
<keyword evidence="7" id="KW-0032">Aminotransferase</keyword>
<dbReference type="InterPro" id="IPR015421">
    <property type="entry name" value="PyrdxlP-dep_Trfase_major"/>
</dbReference>
<gene>
    <name evidence="7" type="ORF">FLAPXU55_02332</name>
</gene>
<evidence type="ECO:0000313" key="8">
    <source>
        <dbReference type="Proteomes" id="UP000533639"/>
    </source>
</evidence>
<keyword evidence="4" id="KW-0238">DNA-binding</keyword>
<name>A0A9N8J1Q3_9FLAO</name>
<dbReference type="Pfam" id="PF00155">
    <property type="entry name" value="Aminotran_1_2"/>
    <property type="match status" value="1"/>
</dbReference>
<dbReference type="CDD" id="cd00609">
    <property type="entry name" value="AAT_like"/>
    <property type="match status" value="1"/>
</dbReference>
<dbReference type="InterPro" id="IPR036388">
    <property type="entry name" value="WH-like_DNA-bd_sf"/>
</dbReference>
<dbReference type="Pfam" id="PF00392">
    <property type="entry name" value="GntR"/>
    <property type="match status" value="1"/>
</dbReference>
<proteinExistence type="inferred from homology"/>
<dbReference type="Gene3D" id="1.10.10.10">
    <property type="entry name" value="Winged helix-like DNA-binding domain superfamily/Winged helix DNA-binding domain"/>
    <property type="match status" value="1"/>
</dbReference>
<dbReference type="EMBL" id="CAIJDE010000043">
    <property type="protein sequence ID" value="CAC9974635.1"/>
    <property type="molecule type" value="Genomic_DNA"/>
</dbReference>
<evidence type="ECO:0000256" key="4">
    <source>
        <dbReference type="ARBA" id="ARBA00023125"/>
    </source>
</evidence>
<dbReference type="InterPro" id="IPR036390">
    <property type="entry name" value="WH_DNA-bd_sf"/>
</dbReference>
<dbReference type="AlphaFoldDB" id="A0A9N8J1Q3"/>
<dbReference type="PANTHER" id="PTHR46577:SF1">
    <property type="entry name" value="HTH-TYPE TRANSCRIPTIONAL REGULATORY PROTEIN GABR"/>
    <property type="match status" value="1"/>
</dbReference>
<dbReference type="PANTHER" id="PTHR46577">
    <property type="entry name" value="HTH-TYPE TRANSCRIPTIONAL REGULATORY PROTEIN GABR"/>
    <property type="match status" value="1"/>
</dbReference>
<dbReference type="InterPro" id="IPR004839">
    <property type="entry name" value="Aminotransferase_I/II_large"/>
</dbReference>
<evidence type="ECO:0000256" key="5">
    <source>
        <dbReference type="ARBA" id="ARBA00023163"/>
    </source>
</evidence>
<keyword evidence="2" id="KW-0663">Pyridoxal phosphate</keyword>
<evidence type="ECO:0000256" key="2">
    <source>
        <dbReference type="ARBA" id="ARBA00022898"/>
    </source>
</evidence>
<sequence>MLPYKNLIIIDKKDSLPVYRQISLQLISLIQEGKLPPGAVLPSTRTLAFDLQLHRKTIVAAYETLVSENWIDNLPRKSYTVSPDLPMFRPRSYNSKRVSPFAETATFDFDHFELVMPLSRSLNNNRLEINDGFPDISLLPVQAISRQFKKTLESSATSKRSGVNLDGGSSNFKTSLRSFLNQTRGIDMGEENLFTTRGAQMAIYIAASLIIKPGDKVVVSEPTYFIAEALFEKLGAELIRVPMDSDGMCTEKLEDILKKNVIKMLYIIPHHHHPTTVTMSVERRNHLMKLITAYNFAVIEDDYDYDFQFKYDPYLPLASGDHGGRIIYIGSLTKVLGSPFRLGYIIATADFLQAAARLRTLIDLRGDFIMEETISGMIANGDLARHIQKTNKLYSQRCDFLSDLVSSEMGDMIDFTKPTGGMALWLRVKPQYDLSKIIKKADLKGLTIKGSTYCIGKDAHFNAFRFGFASLNEQELTEAVHIIKTVTQNL</sequence>
<comment type="caution">
    <text evidence="7">The sequence shown here is derived from an EMBL/GenBank/DDBJ whole genome shotgun (WGS) entry which is preliminary data.</text>
</comment>
<dbReference type="Gene3D" id="3.40.640.10">
    <property type="entry name" value="Type I PLP-dependent aspartate aminotransferase-like (Major domain)"/>
    <property type="match status" value="1"/>
</dbReference>
<protein>
    <submittedName>
        <fullName evidence="7">PLP-dependent aminotransferase family protein</fullName>
    </submittedName>
</protein>
<dbReference type="SUPFAM" id="SSF46785">
    <property type="entry name" value="Winged helix' DNA-binding domain"/>
    <property type="match status" value="1"/>
</dbReference>
<dbReference type="InterPro" id="IPR015424">
    <property type="entry name" value="PyrdxlP-dep_Trfase"/>
</dbReference>
<dbReference type="SMART" id="SM00345">
    <property type="entry name" value="HTH_GNTR"/>
    <property type="match status" value="1"/>
</dbReference>
<organism evidence="7 8">
    <name type="scientific">Flavobacterium panici</name>
    <dbReference type="NCBI Taxonomy" id="2654843"/>
    <lineage>
        <taxon>Bacteria</taxon>
        <taxon>Pseudomonadati</taxon>
        <taxon>Bacteroidota</taxon>
        <taxon>Flavobacteriia</taxon>
        <taxon>Flavobacteriales</taxon>
        <taxon>Flavobacteriaceae</taxon>
        <taxon>Flavobacterium</taxon>
    </lineage>
</organism>
<reference evidence="7 8" key="1">
    <citation type="submission" date="2020-06" db="EMBL/GenBank/DDBJ databases">
        <authorList>
            <person name="Criscuolo A."/>
        </authorList>
    </citation>
    <scope>NUCLEOTIDE SEQUENCE [LARGE SCALE GENOMIC DNA]</scope>
    <source>
        <strain evidence="7">PXU-55</strain>
    </source>
</reference>